<dbReference type="InterPro" id="IPR029071">
    <property type="entry name" value="Ubiquitin-like_domsf"/>
</dbReference>
<evidence type="ECO:0000313" key="4">
    <source>
        <dbReference type="EMBL" id="OAD04877.1"/>
    </source>
</evidence>
<dbReference type="PROSITE" id="PS51397">
    <property type="entry name" value="WLM"/>
    <property type="match status" value="1"/>
</dbReference>
<dbReference type="EMBL" id="AMYB01000003">
    <property type="protein sequence ID" value="OAD04877.1"/>
    <property type="molecule type" value="Genomic_DNA"/>
</dbReference>
<evidence type="ECO:0000259" key="2">
    <source>
        <dbReference type="PROSITE" id="PS50053"/>
    </source>
</evidence>
<gene>
    <name evidence="4" type="ORF">MUCCIDRAFT_108713</name>
</gene>
<feature type="domain" description="Ubiquitin-like" evidence="2">
    <location>
        <begin position="23"/>
        <end position="76"/>
    </location>
</feature>
<sequence length="330" mass="37525">MSNDRINFKVTFKSQTIPFDQWETSSTVGQIKQHLHDTTSLPQDSQKLLWKGRILKDDTTSLSQVGIQDNSKLMLMGSLPTQVQQVNQLDQKIQEQRKIAPLIRQQKKKQAQRKGPDPNANYTFHKISVIPEFPHPEKARQLLERLRDDRGIRAIMAARKWSVGELIELTPFEATILGYNRNAGQLIALRLRTDDLSGFRHYDSVRKVLLHELTHNVWGDHDDNFHALNRQLNKDVVNLDWTAHGAKSLGGGDYYTPEDQDDDEDAYGSDVLYESGTYRLGAGAKSEPSQAMTPEQRRQRLATAALSRLTKKEEQEMDEGCGSSAQHPVK</sequence>
<dbReference type="SUPFAM" id="SSF54236">
    <property type="entry name" value="Ubiquitin-like"/>
    <property type="match status" value="1"/>
</dbReference>
<dbReference type="AlphaFoldDB" id="A0A168MG26"/>
<dbReference type="Pfam" id="PF00240">
    <property type="entry name" value="ubiquitin"/>
    <property type="match status" value="1"/>
</dbReference>
<dbReference type="Gene3D" id="3.10.20.90">
    <property type="entry name" value="Phosphatidylinositol 3-kinase Catalytic Subunit, Chain A, domain 1"/>
    <property type="match status" value="1"/>
</dbReference>
<dbReference type="Proteomes" id="UP000077051">
    <property type="component" value="Unassembled WGS sequence"/>
</dbReference>
<dbReference type="InterPro" id="IPR000626">
    <property type="entry name" value="Ubiquitin-like_dom"/>
</dbReference>
<dbReference type="GO" id="GO:0070628">
    <property type="term" value="F:proteasome binding"/>
    <property type="evidence" value="ECO:0007669"/>
    <property type="project" value="TreeGrafter"/>
</dbReference>
<proteinExistence type="predicted"/>
<evidence type="ECO:0000313" key="5">
    <source>
        <dbReference type="Proteomes" id="UP000077051"/>
    </source>
</evidence>
<dbReference type="InterPro" id="IPR013536">
    <property type="entry name" value="WLM_dom"/>
</dbReference>
<feature type="region of interest" description="Disordered" evidence="1">
    <location>
        <begin position="279"/>
        <end position="330"/>
    </location>
</feature>
<dbReference type="PANTHER" id="PTHR47795">
    <property type="entry name" value="UBIQUITIN AND WLM DOMAIN-CONTAINING METALLOPROTEASE SPCC1442.07C"/>
    <property type="match status" value="1"/>
</dbReference>
<dbReference type="OrthoDB" id="49605at2759"/>
<protein>
    <recommendedName>
        <fullName evidence="6">WLM domain-containing protein</fullName>
    </recommendedName>
</protein>
<organism evidence="4 5">
    <name type="scientific">Mucor lusitanicus CBS 277.49</name>
    <dbReference type="NCBI Taxonomy" id="747725"/>
    <lineage>
        <taxon>Eukaryota</taxon>
        <taxon>Fungi</taxon>
        <taxon>Fungi incertae sedis</taxon>
        <taxon>Mucoromycota</taxon>
        <taxon>Mucoromycotina</taxon>
        <taxon>Mucoromycetes</taxon>
        <taxon>Mucorales</taxon>
        <taxon>Mucorineae</taxon>
        <taxon>Mucoraceae</taxon>
        <taxon>Mucor</taxon>
    </lineage>
</organism>
<feature type="domain" description="WLM" evidence="3">
    <location>
        <begin position="115"/>
        <end position="310"/>
    </location>
</feature>
<evidence type="ECO:0000256" key="1">
    <source>
        <dbReference type="SAM" id="MobiDB-lite"/>
    </source>
</evidence>
<evidence type="ECO:0000259" key="3">
    <source>
        <dbReference type="PROSITE" id="PS51397"/>
    </source>
</evidence>
<keyword evidence="5" id="KW-1185">Reference proteome</keyword>
<dbReference type="SMART" id="SM00213">
    <property type="entry name" value="UBQ"/>
    <property type="match status" value="1"/>
</dbReference>
<name>A0A168MG26_MUCCL</name>
<dbReference type="VEuPathDB" id="FungiDB:MUCCIDRAFT_108713"/>
<dbReference type="Pfam" id="PF08325">
    <property type="entry name" value="WLM"/>
    <property type="match status" value="1"/>
</dbReference>
<dbReference type="STRING" id="747725.A0A168MG26"/>
<dbReference type="PROSITE" id="PS50053">
    <property type="entry name" value="UBIQUITIN_2"/>
    <property type="match status" value="1"/>
</dbReference>
<dbReference type="PANTHER" id="PTHR47795:SF1">
    <property type="entry name" value="DNA-DEPENDENT METALLOPROTEASE WSS1 HOMOLOG 2"/>
    <property type="match status" value="1"/>
</dbReference>
<reference evidence="4 5" key="1">
    <citation type="submission" date="2015-06" db="EMBL/GenBank/DDBJ databases">
        <title>Expansion of signal transduction pathways in fungi by whole-genome duplication.</title>
        <authorList>
            <consortium name="DOE Joint Genome Institute"/>
            <person name="Corrochano L.M."/>
            <person name="Kuo A."/>
            <person name="Marcet-Houben M."/>
            <person name="Polaino S."/>
            <person name="Salamov A."/>
            <person name="Villalobos J.M."/>
            <person name="Alvarez M.I."/>
            <person name="Avalos J."/>
            <person name="Benito E.P."/>
            <person name="Benoit I."/>
            <person name="Burger G."/>
            <person name="Camino L.P."/>
            <person name="Canovas D."/>
            <person name="Cerda-Olmedo E."/>
            <person name="Cheng J.-F."/>
            <person name="Dominguez A."/>
            <person name="Elias M."/>
            <person name="Eslava A.P."/>
            <person name="Glaser F."/>
            <person name="Grimwood J."/>
            <person name="Gutierrez G."/>
            <person name="Heitman J."/>
            <person name="Henrissat B."/>
            <person name="Iturriaga E.A."/>
            <person name="Lang B.F."/>
            <person name="Lavin J.L."/>
            <person name="Lee S."/>
            <person name="Li W."/>
            <person name="Lindquist E."/>
            <person name="Lopez-Garcia S."/>
            <person name="Luque E.M."/>
            <person name="Marcos A.T."/>
            <person name="Martin J."/>
            <person name="Mccluskey K."/>
            <person name="Medina H.R."/>
            <person name="Miralles-Duran A."/>
            <person name="Miyazaki A."/>
            <person name="Munoz-Torres E."/>
            <person name="Oguiza J.A."/>
            <person name="Ohm R."/>
            <person name="Olmedo M."/>
            <person name="Orejas M."/>
            <person name="Ortiz-Castellanos L."/>
            <person name="Pisabarro A.G."/>
            <person name="Rodriguez-Romero J."/>
            <person name="Ruiz-Herrera J."/>
            <person name="Ruiz-Vazquez R."/>
            <person name="Sanz C."/>
            <person name="Schackwitz W."/>
            <person name="Schmutz J."/>
            <person name="Shahriari M."/>
            <person name="Shelest E."/>
            <person name="Silva-Franco F."/>
            <person name="Soanes D."/>
            <person name="Syed K."/>
            <person name="Tagua V.G."/>
            <person name="Talbot N.J."/>
            <person name="Thon M."/>
            <person name="De Vries R.P."/>
            <person name="Wiebenga A."/>
            <person name="Yadav J.S."/>
            <person name="Braun E.L."/>
            <person name="Baker S."/>
            <person name="Garre V."/>
            <person name="Horwitz B."/>
            <person name="Torres-Martinez S."/>
            <person name="Idnurm A."/>
            <person name="Herrera-Estrella A."/>
            <person name="Gabaldon T."/>
            <person name="Grigoriev I.V."/>
        </authorList>
    </citation>
    <scope>NUCLEOTIDE SEQUENCE [LARGE SCALE GENOMIC DNA]</scope>
    <source>
        <strain evidence="4 5">CBS 277.49</strain>
    </source>
</reference>
<accession>A0A168MG26</accession>
<comment type="caution">
    <text evidence="4">The sequence shown here is derived from an EMBL/GenBank/DDBJ whole genome shotgun (WGS) entry which is preliminary data.</text>
</comment>
<evidence type="ECO:0008006" key="6">
    <source>
        <dbReference type="Google" id="ProtNLM"/>
    </source>
</evidence>